<evidence type="ECO:0000313" key="1">
    <source>
        <dbReference type="EMBL" id="SDU77296.1"/>
    </source>
</evidence>
<proteinExistence type="predicted"/>
<evidence type="ECO:0000313" key="2">
    <source>
        <dbReference type="Proteomes" id="UP000182977"/>
    </source>
</evidence>
<name>A0A1H2LA01_9ACTN</name>
<sequence length="89" mass="9952">MCAMDSDPDSIGDERVPVAQVLTGLEVHPLAQGETAIEAFVLIKVLDADGRPAWSYRTTNRLNREELLGALMVQVDVLRKELRDEWDDS</sequence>
<accession>A0A1H2LA01</accession>
<organism evidence="1 2">
    <name type="scientific">Jiangella alkaliphila</name>
    <dbReference type="NCBI Taxonomy" id="419479"/>
    <lineage>
        <taxon>Bacteria</taxon>
        <taxon>Bacillati</taxon>
        <taxon>Actinomycetota</taxon>
        <taxon>Actinomycetes</taxon>
        <taxon>Jiangellales</taxon>
        <taxon>Jiangellaceae</taxon>
        <taxon>Jiangella</taxon>
    </lineage>
</organism>
<reference evidence="2" key="1">
    <citation type="submission" date="2016-10" db="EMBL/GenBank/DDBJ databases">
        <authorList>
            <person name="Varghese N."/>
            <person name="Submissions S."/>
        </authorList>
    </citation>
    <scope>NUCLEOTIDE SEQUENCE [LARGE SCALE GENOMIC DNA]</scope>
    <source>
        <strain evidence="2">DSM 45079</strain>
    </source>
</reference>
<keyword evidence="2" id="KW-1185">Reference proteome</keyword>
<gene>
    <name evidence="1" type="ORF">SAMN04488563_5489</name>
</gene>
<dbReference type="Proteomes" id="UP000182977">
    <property type="component" value="Chromosome I"/>
</dbReference>
<dbReference type="EMBL" id="LT629791">
    <property type="protein sequence ID" value="SDU77296.1"/>
    <property type="molecule type" value="Genomic_DNA"/>
</dbReference>
<dbReference type="AlphaFoldDB" id="A0A1H2LA01"/>
<protein>
    <submittedName>
        <fullName evidence="1">Uncharacterized protein</fullName>
    </submittedName>
</protein>